<name>A0AAN9UY93_9PEZI</name>
<dbReference type="Pfam" id="PF10528">
    <property type="entry name" value="GLEYA"/>
    <property type="match status" value="1"/>
</dbReference>
<keyword evidence="2" id="KW-0732">Signal</keyword>
<evidence type="ECO:0000256" key="2">
    <source>
        <dbReference type="SAM" id="SignalP"/>
    </source>
</evidence>
<comment type="caution">
    <text evidence="4">The sequence shown here is derived from an EMBL/GenBank/DDBJ whole genome shotgun (WGS) entry which is preliminary data.</text>
</comment>
<keyword evidence="5" id="KW-1185">Reference proteome</keyword>
<reference evidence="4 5" key="1">
    <citation type="submission" date="2024-02" db="EMBL/GenBank/DDBJ databases">
        <title>De novo assembly and annotation of 12 fungi associated with fruit tree decline syndrome in Ontario, Canada.</title>
        <authorList>
            <person name="Sulman M."/>
            <person name="Ellouze W."/>
            <person name="Ilyukhin E."/>
        </authorList>
    </citation>
    <scope>NUCLEOTIDE SEQUENCE [LARGE SCALE GENOMIC DNA]</scope>
    <source>
        <strain evidence="4 5">M11/M66-122</strain>
    </source>
</reference>
<dbReference type="InterPro" id="IPR018871">
    <property type="entry name" value="GLEYA_adhesin_domain"/>
</dbReference>
<dbReference type="Gene3D" id="2.60.120.1560">
    <property type="match status" value="1"/>
</dbReference>
<feature type="domain" description="PA14" evidence="3">
    <location>
        <begin position="140"/>
        <end position="300"/>
    </location>
</feature>
<evidence type="ECO:0000259" key="3">
    <source>
        <dbReference type="PROSITE" id="PS51820"/>
    </source>
</evidence>
<evidence type="ECO:0000256" key="1">
    <source>
        <dbReference type="SAM" id="MobiDB-lite"/>
    </source>
</evidence>
<organism evidence="4 5">
    <name type="scientific">Diatrype stigma</name>
    <dbReference type="NCBI Taxonomy" id="117547"/>
    <lineage>
        <taxon>Eukaryota</taxon>
        <taxon>Fungi</taxon>
        <taxon>Dikarya</taxon>
        <taxon>Ascomycota</taxon>
        <taxon>Pezizomycotina</taxon>
        <taxon>Sordariomycetes</taxon>
        <taxon>Xylariomycetidae</taxon>
        <taxon>Xylariales</taxon>
        <taxon>Diatrypaceae</taxon>
        <taxon>Diatrype</taxon>
    </lineage>
</organism>
<dbReference type="EMBL" id="JAKJXP020000010">
    <property type="protein sequence ID" value="KAK7755791.1"/>
    <property type="molecule type" value="Genomic_DNA"/>
</dbReference>
<dbReference type="AlphaFoldDB" id="A0AAN9UY93"/>
<accession>A0AAN9UY93</accession>
<gene>
    <name evidence="4" type="ORF">SLS62_002076</name>
</gene>
<dbReference type="InterPro" id="IPR037524">
    <property type="entry name" value="PA14/GLEYA"/>
</dbReference>
<feature type="region of interest" description="Disordered" evidence="1">
    <location>
        <begin position="22"/>
        <end position="46"/>
    </location>
</feature>
<evidence type="ECO:0000313" key="5">
    <source>
        <dbReference type="Proteomes" id="UP001320420"/>
    </source>
</evidence>
<protein>
    <recommendedName>
        <fullName evidence="3">PA14 domain-containing protein</fullName>
    </recommendedName>
</protein>
<dbReference type="PROSITE" id="PS51820">
    <property type="entry name" value="PA14"/>
    <property type="match status" value="1"/>
</dbReference>
<feature type="chain" id="PRO_5042863349" description="PA14 domain-containing protein" evidence="2">
    <location>
        <begin position="21"/>
        <end position="330"/>
    </location>
</feature>
<dbReference type="Proteomes" id="UP001320420">
    <property type="component" value="Unassembled WGS sequence"/>
</dbReference>
<feature type="signal peptide" evidence="2">
    <location>
        <begin position="1"/>
        <end position="20"/>
    </location>
</feature>
<evidence type="ECO:0000313" key="4">
    <source>
        <dbReference type="EMBL" id="KAK7755791.1"/>
    </source>
</evidence>
<proteinExistence type="predicted"/>
<sequence>MRRFTATPTFLVGLAAVILTNSPDPTTSGGTSSLRPTTTTGGATPVNGLPPLLATIAAPELSTACSCLGIPIPVTTQTNTATVTPSTTTVVAVTPLATSTPTTTATEVSIRTVAFCPPAPTTSPCANTGLEWAEYYNFRGPNYDPTYIYFVPSLFKDVQPNIIDYTTAVSGIYVIPRKPISVYGNPTQFDSVQYVLAHRGYIFAKLTGTYTITVEAVDDSVFIWWGPFAYSGWERENANLFVSYDTDANQQGAGSATFNMVEGEYMAMRIMYVQGQGQTVFNMNIVDPNGGSVVSPGPGAGPGPTTSDYLVRYSCDQILAPVFPPWGSET</sequence>